<evidence type="ECO:0000256" key="3">
    <source>
        <dbReference type="ARBA" id="ARBA00012715"/>
    </source>
</evidence>
<dbReference type="PROSITE" id="PS00859">
    <property type="entry name" value="GTP_CYCLOHYDROL_1_1"/>
    <property type="match status" value="1"/>
</dbReference>
<evidence type="ECO:0000256" key="8">
    <source>
        <dbReference type="ARBA" id="ARBA00023134"/>
    </source>
</evidence>
<name>A0AA39Y6Z4_9PEZI</name>
<dbReference type="AlphaFoldDB" id="A0AA39Y6Z4"/>
<evidence type="ECO:0000256" key="7">
    <source>
        <dbReference type="ARBA" id="ARBA00022909"/>
    </source>
</evidence>
<dbReference type="Pfam" id="PF01227">
    <property type="entry name" value="GTP_cyclohydroI"/>
    <property type="match status" value="1"/>
</dbReference>
<dbReference type="EMBL" id="JAULSV010000004">
    <property type="protein sequence ID" value="KAK0647207.1"/>
    <property type="molecule type" value="Genomic_DNA"/>
</dbReference>
<keyword evidence="5" id="KW-0547">Nucleotide-binding</keyword>
<evidence type="ECO:0000313" key="14">
    <source>
        <dbReference type="Proteomes" id="UP001174936"/>
    </source>
</evidence>
<evidence type="ECO:0000256" key="6">
    <source>
        <dbReference type="ARBA" id="ARBA00022801"/>
    </source>
</evidence>
<dbReference type="GO" id="GO:0005525">
    <property type="term" value="F:GTP binding"/>
    <property type="evidence" value="ECO:0007669"/>
    <property type="project" value="UniProtKB-KW"/>
</dbReference>
<dbReference type="NCBIfam" id="NF006825">
    <property type="entry name" value="PRK09347.1-2"/>
    <property type="match status" value="1"/>
</dbReference>
<evidence type="ECO:0000256" key="1">
    <source>
        <dbReference type="ARBA" id="ARBA00005080"/>
    </source>
</evidence>
<dbReference type="GO" id="GO:0046654">
    <property type="term" value="P:tetrahydrofolate biosynthetic process"/>
    <property type="evidence" value="ECO:0007669"/>
    <property type="project" value="InterPro"/>
</dbReference>
<evidence type="ECO:0000313" key="13">
    <source>
        <dbReference type="EMBL" id="KAK0647207.1"/>
    </source>
</evidence>
<dbReference type="HAMAP" id="MF_00223">
    <property type="entry name" value="FolE"/>
    <property type="match status" value="1"/>
</dbReference>
<evidence type="ECO:0000259" key="12">
    <source>
        <dbReference type="Pfam" id="PF01227"/>
    </source>
</evidence>
<dbReference type="Proteomes" id="UP001174936">
    <property type="component" value="Unassembled WGS sequence"/>
</dbReference>
<comment type="similarity">
    <text evidence="2">Belongs to the GTP cyclohydrolase I family.</text>
</comment>
<dbReference type="GO" id="GO:0008270">
    <property type="term" value="F:zinc ion binding"/>
    <property type="evidence" value="ECO:0007669"/>
    <property type="project" value="TreeGrafter"/>
</dbReference>
<keyword evidence="8" id="KW-0342">GTP-binding</keyword>
<dbReference type="PANTHER" id="PTHR11109:SF7">
    <property type="entry name" value="GTP CYCLOHYDROLASE 1"/>
    <property type="match status" value="1"/>
</dbReference>
<feature type="region of interest" description="Disordered" evidence="11">
    <location>
        <begin position="1"/>
        <end position="20"/>
    </location>
</feature>
<keyword evidence="7" id="KW-0289">Folate biosynthesis</keyword>
<dbReference type="NCBIfam" id="TIGR00063">
    <property type="entry name" value="folE"/>
    <property type="match status" value="1"/>
</dbReference>
<dbReference type="InterPro" id="IPR043133">
    <property type="entry name" value="GTP-CH-I_C/QueF"/>
</dbReference>
<evidence type="ECO:0000256" key="11">
    <source>
        <dbReference type="SAM" id="MobiDB-lite"/>
    </source>
</evidence>
<dbReference type="GO" id="GO:0003934">
    <property type="term" value="F:GTP cyclohydrolase I activity"/>
    <property type="evidence" value="ECO:0007669"/>
    <property type="project" value="UniProtKB-EC"/>
</dbReference>
<comment type="function">
    <text evidence="10">GTP cyclohydrolase 1 is the first enzyme in the biosynthetic pathway leading to folic acid.</text>
</comment>
<comment type="caution">
    <text evidence="13">The sequence shown here is derived from an EMBL/GenBank/DDBJ whole genome shotgun (WGS) entry which is preliminary data.</text>
</comment>
<evidence type="ECO:0000256" key="10">
    <source>
        <dbReference type="ARBA" id="ARBA00055676"/>
    </source>
</evidence>
<dbReference type="SUPFAM" id="SSF55620">
    <property type="entry name" value="Tetrahydrobiopterin biosynthesis enzymes-like"/>
    <property type="match status" value="1"/>
</dbReference>
<evidence type="ECO:0000256" key="5">
    <source>
        <dbReference type="ARBA" id="ARBA00022741"/>
    </source>
</evidence>
<dbReference type="CDD" id="cd00642">
    <property type="entry name" value="GTP_cyclohydro1"/>
    <property type="match status" value="1"/>
</dbReference>
<evidence type="ECO:0000256" key="4">
    <source>
        <dbReference type="ARBA" id="ARBA00017272"/>
    </source>
</evidence>
<protein>
    <recommendedName>
        <fullName evidence="4">GTP cyclohydrolase 1</fullName>
        <ecNumber evidence="3">3.5.4.16</ecNumber>
    </recommendedName>
    <alternativeName>
        <fullName evidence="9">GTP cyclohydrolase I</fullName>
    </alternativeName>
</protein>
<sequence length="244" mass="26676">MNGNDGHGAVTGDQGAGNQLESVKNTPMISANGLAWPGMGTQERLQESSDAAAARLDKIQNAAQTILECVGEDANRPGLLNTPKRFAQAMMVFTEGYGQNVWDIVNGAIFPENHNEMVIVKDIDISSLCEHHLVPFTGKMHIGYIPHHSVIGLSKLARIADMFSRRLQVQERLTKQVADTIMEVLQPQGVAVVMESTHMCMVTRGVQKQASLTITSCVLGCFKADEKTRSEFLSLVGARRHYNT</sequence>
<comment type="pathway">
    <text evidence="1">Cofactor biosynthesis; 7,8-dihydroneopterin triphosphate biosynthesis; 7,8-dihydroneopterin triphosphate from GTP: step 1/1.</text>
</comment>
<keyword evidence="6" id="KW-0378">Hydrolase</keyword>
<dbReference type="FunFam" id="3.30.1130.10:FF:000012">
    <property type="entry name" value="GTP cyclohydrolase 1"/>
    <property type="match status" value="1"/>
</dbReference>
<keyword evidence="14" id="KW-1185">Reference proteome</keyword>
<dbReference type="Gene3D" id="1.10.286.10">
    <property type="match status" value="1"/>
</dbReference>
<dbReference type="InterPro" id="IPR043134">
    <property type="entry name" value="GTP-CH-I_N"/>
</dbReference>
<dbReference type="GO" id="GO:0006729">
    <property type="term" value="P:tetrahydrobiopterin biosynthetic process"/>
    <property type="evidence" value="ECO:0007669"/>
    <property type="project" value="TreeGrafter"/>
</dbReference>
<dbReference type="PANTHER" id="PTHR11109">
    <property type="entry name" value="GTP CYCLOHYDROLASE I"/>
    <property type="match status" value="1"/>
</dbReference>
<reference evidence="13" key="1">
    <citation type="submission" date="2023-06" db="EMBL/GenBank/DDBJ databases">
        <title>Genome-scale phylogeny and comparative genomics of the fungal order Sordariales.</title>
        <authorList>
            <consortium name="Lawrence Berkeley National Laboratory"/>
            <person name="Hensen N."/>
            <person name="Bonometti L."/>
            <person name="Westerberg I."/>
            <person name="Brannstrom I.O."/>
            <person name="Guillou S."/>
            <person name="Cros-Aarteil S."/>
            <person name="Calhoun S."/>
            <person name="Haridas S."/>
            <person name="Kuo A."/>
            <person name="Mondo S."/>
            <person name="Pangilinan J."/>
            <person name="Riley R."/>
            <person name="Labutti K."/>
            <person name="Andreopoulos B."/>
            <person name="Lipzen A."/>
            <person name="Chen C."/>
            <person name="Yanf M."/>
            <person name="Daum C."/>
            <person name="Ng V."/>
            <person name="Clum A."/>
            <person name="Steindorff A."/>
            <person name="Ohm R."/>
            <person name="Martin F."/>
            <person name="Silar P."/>
            <person name="Natvig D."/>
            <person name="Lalanne C."/>
            <person name="Gautier V."/>
            <person name="Ament-Velasquez S.L."/>
            <person name="Kruys A."/>
            <person name="Hutchinson M.I."/>
            <person name="Powell A.J."/>
            <person name="Barry K."/>
            <person name="Miller A.N."/>
            <person name="Grigoriev I.V."/>
            <person name="Debuchy R."/>
            <person name="Gladieux P."/>
            <person name="Thoren M.H."/>
            <person name="Johannesson H."/>
        </authorList>
    </citation>
    <scope>NUCLEOTIDE SEQUENCE</scope>
    <source>
        <strain evidence="13">SMH2532-1</strain>
    </source>
</reference>
<feature type="domain" description="GTP cyclohydrolase I" evidence="12">
    <location>
        <begin position="59"/>
        <end position="236"/>
    </location>
</feature>
<dbReference type="InterPro" id="IPR018234">
    <property type="entry name" value="GTP_CycHdrlase_I_CS"/>
</dbReference>
<organism evidence="13 14">
    <name type="scientific">Cercophora newfieldiana</name>
    <dbReference type="NCBI Taxonomy" id="92897"/>
    <lineage>
        <taxon>Eukaryota</taxon>
        <taxon>Fungi</taxon>
        <taxon>Dikarya</taxon>
        <taxon>Ascomycota</taxon>
        <taxon>Pezizomycotina</taxon>
        <taxon>Sordariomycetes</taxon>
        <taxon>Sordariomycetidae</taxon>
        <taxon>Sordariales</taxon>
        <taxon>Lasiosphaeriaceae</taxon>
        <taxon>Cercophora</taxon>
    </lineage>
</organism>
<gene>
    <name evidence="13" type="ORF">B0T16DRAFT_330631</name>
</gene>
<evidence type="ECO:0000256" key="9">
    <source>
        <dbReference type="ARBA" id="ARBA00030854"/>
    </source>
</evidence>
<accession>A0AA39Y6Z4</accession>
<dbReference type="NCBIfam" id="NF006826">
    <property type="entry name" value="PRK09347.1-3"/>
    <property type="match status" value="1"/>
</dbReference>
<dbReference type="InterPro" id="IPR020602">
    <property type="entry name" value="GTP_CycHdrlase_I_dom"/>
</dbReference>
<dbReference type="Gene3D" id="3.30.1130.10">
    <property type="match status" value="1"/>
</dbReference>
<dbReference type="GO" id="GO:0005737">
    <property type="term" value="C:cytoplasm"/>
    <property type="evidence" value="ECO:0007669"/>
    <property type="project" value="TreeGrafter"/>
</dbReference>
<evidence type="ECO:0000256" key="2">
    <source>
        <dbReference type="ARBA" id="ARBA00008085"/>
    </source>
</evidence>
<dbReference type="EC" id="3.5.4.16" evidence="3"/>
<dbReference type="GO" id="GO:0046656">
    <property type="term" value="P:folic acid biosynthetic process"/>
    <property type="evidence" value="ECO:0007669"/>
    <property type="project" value="UniProtKB-KW"/>
</dbReference>
<proteinExistence type="inferred from homology"/>
<dbReference type="PROSITE" id="PS00860">
    <property type="entry name" value="GTP_CYCLOHYDROL_1_2"/>
    <property type="match status" value="1"/>
</dbReference>
<dbReference type="InterPro" id="IPR001474">
    <property type="entry name" value="GTP_CycHdrlase_I"/>
</dbReference>